<feature type="transmembrane region" description="Helical" evidence="8">
    <location>
        <begin position="49"/>
        <end position="70"/>
    </location>
</feature>
<dbReference type="GO" id="GO:0031460">
    <property type="term" value="P:glycine betaine transport"/>
    <property type="evidence" value="ECO:0007669"/>
    <property type="project" value="TreeGrafter"/>
</dbReference>
<evidence type="ECO:0000313" key="10">
    <source>
        <dbReference type="EMBL" id="QNE05515.1"/>
    </source>
</evidence>
<comment type="subcellular location">
    <subcellularLocation>
        <location evidence="1 8">Cell membrane</location>
        <topology evidence="1 8">Multi-pass membrane protein</topology>
    </subcellularLocation>
</comment>
<dbReference type="Gene3D" id="3.40.190.120">
    <property type="entry name" value="Osmoprotection protein (prox), domain 2"/>
    <property type="match status" value="1"/>
</dbReference>
<protein>
    <submittedName>
        <fullName evidence="10">ABC transporter permease/substrate-binding protein</fullName>
    </submittedName>
</protein>
<reference evidence="10 11" key="1">
    <citation type="submission" date="2020-08" db="EMBL/GenBank/DDBJ databases">
        <authorList>
            <person name="Liu G."/>
            <person name="Sun C."/>
        </authorList>
    </citation>
    <scope>NUCLEOTIDE SEQUENCE [LARGE SCALE GENOMIC DNA]</scope>
    <source>
        <strain evidence="10 11">OT19</strain>
    </source>
</reference>
<keyword evidence="5 8" id="KW-0472">Membrane</keyword>
<comment type="similarity">
    <text evidence="6">In the C-terminal section; belongs to the OsmX family.</text>
</comment>
<feature type="transmembrane region" description="Helical" evidence="8">
    <location>
        <begin position="221"/>
        <end position="239"/>
    </location>
</feature>
<dbReference type="EMBL" id="CP060052">
    <property type="protein sequence ID" value="QNE05515.1"/>
    <property type="molecule type" value="Genomic_DNA"/>
</dbReference>
<evidence type="ECO:0000256" key="7">
    <source>
        <dbReference type="ARBA" id="ARBA00035652"/>
    </source>
</evidence>
<feature type="transmembrane region" description="Helical" evidence="8">
    <location>
        <begin position="185"/>
        <end position="209"/>
    </location>
</feature>
<evidence type="ECO:0000256" key="2">
    <source>
        <dbReference type="ARBA" id="ARBA00022448"/>
    </source>
</evidence>
<evidence type="ECO:0000313" key="11">
    <source>
        <dbReference type="Proteomes" id="UP000515297"/>
    </source>
</evidence>
<evidence type="ECO:0000256" key="6">
    <source>
        <dbReference type="ARBA" id="ARBA00035642"/>
    </source>
</evidence>
<name>A0A7G6VUV0_9SPHN</name>
<evidence type="ECO:0000256" key="3">
    <source>
        <dbReference type="ARBA" id="ARBA00022692"/>
    </source>
</evidence>
<dbReference type="SUPFAM" id="SSF53850">
    <property type="entry name" value="Periplasmic binding protein-like II"/>
    <property type="match status" value="1"/>
</dbReference>
<dbReference type="PANTHER" id="PTHR30177">
    <property type="entry name" value="GLYCINE BETAINE/L-PROLINE TRANSPORT SYSTEM PERMEASE PROTEIN PROW"/>
    <property type="match status" value="1"/>
</dbReference>
<evidence type="ECO:0000256" key="1">
    <source>
        <dbReference type="ARBA" id="ARBA00004651"/>
    </source>
</evidence>
<evidence type="ECO:0000256" key="8">
    <source>
        <dbReference type="RuleBase" id="RU363032"/>
    </source>
</evidence>
<dbReference type="Proteomes" id="UP000515297">
    <property type="component" value="Chromosome"/>
</dbReference>
<dbReference type="InterPro" id="IPR035906">
    <property type="entry name" value="MetI-like_sf"/>
</dbReference>
<dbReference type="InterPro" id="IPR000515">
    <property type="entry name" value="MetI-like"/>
</dbReference>
<keyword evidence="4 8" id="KW-1133">Transmembrane helix</keyword>
<dbReference type="SUPFAM" id="SSF161098">
    <property type="entry name" value="MetI-like"/>
    <property type="match status" value="1"/>
</dbReference>
<evidence type="ECO:0000259" key="9">
    <source>
        <dbReference type="PROSITE" id="PS50928"/>
    </source>
</evidence>
<evidence type="ECO:0000256" key="4">
    <source>
        <dbReference type="ARBA" id="ARBA00022989"/>
    </source>
</evidence>
<dbReference type="Gene3D" id="1.10.3720.10">
    <property type="entry name" value="MetI-like"/>
    <property type="match status" value="1"/>
</dbReference>
<dbReference type="AlphaFoldDB" id="A0A7G6VUV0"/>
<comment type="similarity">
    <text evidence="7">In the N-terminal section; belongs to the binding-protein-dependent transport system permease family.</text>
</comment>
<dbReference type="RefSeq" id="WP_185884608.1">
    <property type="nucleotide sequence ID" value="NZ_CP060052.1"/>
</dbReference>
<dbReference type="PROSITE" id="PS50928">
    <property type="entry name" value="ABC_TM1"/>
    <property type="match status" value="1"/>
</dbReference>
<keyword evidence="3 8" id="KW-0812">Transmembrane</keyword>
<keyword evidence="2 8" id="KW-0813">Transport</keyword>
<accession>A0A7G6VUV0</accession>
<dbReference type="GO" id="GO:0043190">
    <property type="term" value="C:ATP-binding cassette (ABC) transporter complex"/>
    <property type="evidence" value="ECO:0007669"/>
    <property type="project" value="InterPro"/>
</dbReference>
<dbReference type="Pfam" id="PF00528">
    <property type="entry name" value="BPD_transp_1"/>
    <property type="match status" value="1"/>
</dbReference>
<dbReference type="CDD" id="cd06261">
    <property type="entry name" value="TM_PBP2"/>
    <property type="match status" value="1"/>
</dbReference>
<feature type="transmembrane region" description="Helical" evidence="8">
    <location>
        <begin position="20"/>
        <end position="42"/>
    </location>
</feature>
<dbReference type="InterPro" id="IPR051204">
    <property type="entry name" value="ABC_transp_perm/SBD"/>
</dbReference>
<dbReference type="PANTHER" id="PTHR30177:SF4">
    <property type="entry name" value="OSMOPROTECTANT IMPORT PERMEASE PROTEIN OSMW"/>
    <property type="match status" value="1"/>
</dbReference>
<feature type="domain" description="ABC transmembrane type-1" evidence="9">
    <location>
        <begin position="15"/>
        <end position="206"/>
    </location>
</feature>
<proteinExistence type="inferred from homology"/>
<gene>
    <name evidence="10" type="ORF">H4O24_02095</name>
</gene>
<feature type="transmembrane region" description="Helical" evidence="8">
    <location>
        <begin position="139"/>
        <end position="165"/>
    </location>
</feature>
<sequence>MNPLESALSQLPGLLQAHVGLSLAALALALLIGVPLALLAAGRARLGSVILSATAIVQTVPGLALLALFYPALLLLGRATGLAIPALGFLPAVAALTLYAMLPILRNGVAGIEQVDPAALEVADSLGMTRRQRLRFVELPLAAPVMLAGIRTAAVWTFGTATLATTVGQPSLGNLIFAGLQTEDWTLVLVGCIAAAAVALLVDGLLALAASGLARRAAWRLWSAAAGMAGIVLLALVPLDAGSDRPVITVGAKNFSEQYILASLIEARLQRAGFATERRDNLGSTIAYRALASGDIDVYVDYSGTLWSNILQREDTPERAAMLDELRTQLAARDGVTLLAPLGFENAYAFAVRKEAGAPATLDDLAARSPALDLGTDLEFTDRPEWDAVKALYPMRFAAITQYSPTFMYRAIADGTVDAITAFSSDGRIAALDLQVLQDPRGALPRYDAVVLLSPGASQDPRVAQALQGLDEAISIDAMRQANLMVDRADDKASPAQAAAWLEGQIAPQVN</sequence>
<dbReference type="Pfam" id="PF04069">
    <property type="entry name" value="OpuAC"/>
    <property type="match status" value="1"/>
</dbReference>
<dbReference type="Gene3D" id="3.40.190.10">
    <property type="entry name" value="Periplasmic binding protein-like II"/>
    <property type="match status" value="1"/>
</dbReference>
<dbReference type="InterPro" id="IPR007210">
    <property type="entry name" value="ABC_Gly_betaine_transp_sub-bd"/>
</dbReference>
<dbReference type="GO" id="GO:0022857">
    <property type="term" value="F:transmembrane transporter activity"/>
    <property type="evidence" value="ECO:0007669"/>
    <property type="project" value="InterPro"/>
</dbReference>
<evidence type="ECO:0000256" key="5">
    <source>
        <dbReference type="ARBA" id="ARBA00023136"/>
    </source>
</evidence>
<comment type="similarity">
    <text evidence="8">Belongs to the binding-protein-dependent transport system permease family.</text>
</comment>
<feature type="transmembrane region" description="Helical" evidence="8">
    <location>
        <begin position="82"/>
        <end position="102"/>
    </location>
</feature>
<organism evidence="10 11">
    <name type="scientific">Croceicoccus marinus</name>
    <dbReference type="NCBI Taxonomy" id="450378"/>
    <lineage>
        <taxon>Bacteria</taxon>
        <taxon>Pseudomonadati</taxon>
        <taxon>Pseudomonadota</taxon>
        <taxon>Alphaproteobacteria</taxon>
        <taxon>Sphingomonadales</taxon>
        <taxon>Erythrobacteraceae</taxon>
        <taxon>Croceicoccus</taxon>
    </lineage>
</organism>